<accession>A0ABN3GA27</accession>
<dbReference type="PANTHER" id="PTHR30153:SF2">
    <property type="entry name" value="REPLICATIVE DNA HELICASE"/>
    <property type="match status" value="1"/>
</dbReference>
<dbReference type="SUPFAM" id="SSF52540">
    <property type="entry name" value="P-loop containing nucleoside triphosphate hydrolases"/>
    <property type="match status" value="1"/>
</dbReference>
<name>A0ABN3GA27_9ACTN</name>
<organism evidence="2 3">
    <name type="scientific">Dactylosporangium salmoneum</name>
    <dbReference type="NCBI Taxonomy" id="53361"/>
    <lineage>
        <taxon>Bacteria</taxon>
        <taxon>Bacillati</taxon>
        <taxon>Actinomycetota</taxon>
        <taxon>Actinomycetes</taxon>
        <taxon>Micromonosporales</taxon>
        <taxon>Micromonosporaceae</taxon>
        <taxon>Dactylosporangium</taxon>
    </lineage>
</organism>
<dbReference type="EMBL" id="BAAARV010000025">
    <property type="protein sequence ID" value="GAA2346732.1"/>
    <property type="molecule type" value="Genomic_DNA"/>
</dbReference>
<protein>
    <recommendedName>
        <fullName evidence="1">SF4 helicase domain-containing protein</fullName>
    </recommendedName>
</protein>
<proteinExistence type="predicted"/>
<evidence type="ECO:0000259" key="1">
    <source>
        <dbReference type="PROSITE" id="PS51199"/>
    </source>
</evidence>
<dbReference type="PANTHER" id="PTHR30153">
    <property type="entry name" value="REPLICATIVE DNA HELICASE DNAB"/>
    <property type="match status" value="1"/>
</dbReference>
<sequence length="335" mass="36802">MSDYEHDWPELDEPIPDDLSTLGLDPSCVRWNTLAETNLAALEAAGEQQGLGGLPTGFVALDDMLQGLRPGQFVVVGGLTGAGKSVLLGDLFRTWMTLKIPSSLVTLEMTRDEVWLRQASAACSIDHKRLKGGQLDDSDWTKLARWVGDTDDAPSWVCDKPRMTLAEVDALVMTGVEQHGWQSVIVDYAQIVRHKAGTREREVAEIAVGLKEIGRKAKIPMVVGAQLNREANKRTGGVPKLSDMRESAALEHEADIAILVHRPDYDDPKSERKGEADFIVEKNRGGPKGTVTVAAQMHFQRFREFDVEELTACVSCYAPHPGQAGTKCGQCSRRR</sequence>
<dbReference type="Proteomes" id="UP001501444">
    <property type="component" value="Unassembled WGS sequence"/>
</dbReference>
<evidence type="ECO:0000313" key="3">
    <source>
        <dbReference type="Proteomes" id="UP001501444"/>
    </source>
</evidence>
<reference evidence="2 3" key="1">
    <citation type="journal article" date="2019" name="Int. J. Syst. Evol. Microbiol.">
        <title>The Global Catalogue of Microorganisms (GCM) 10K type strain sequencing project: providing services to taxonomists for standard genome sequencing and annotation.</title>
        <authorList>
            <consortium name="The Broad Institute Genomics Platform"/>
            <consortium name="The Broad Institute Genome Sequencing Center for Infectious Disease"/>
            <person name="Wu L."/>
            <person name="Ma J."/>
        </authorList>
    </citation>
    <scope>NUCLEOTIDE SEQUENCE [LARGE SCALE GENOMIC DNA]</scope>
    <source>
        <strain evidence="2 3">JCM 3272</strain>
    </source>
</reference>
<gene>
    <name evidence="2" type="ORF">GCM10010170_033730</name>
</gene>
<dbReference type="PROSITE" id="PS51199">
    <property type="entry name" value="SF4_HELICASE"/>
    <property type="match status" value="1"/>
</dbReference>
<dbReference type="Pfam" id="PF03796">
    <property type="entry name" value="DnaB_C"/>
    <property type="match status" value="1"/>
</dbReference>
<comment type="caution">
    <text evidence="2">The sequence shown here is derived from an EMBL/GenBank/DDBJ whole genome shotgun (WGS) entry which is preliminary data.</text>
</comment>
<dbReference type="InterPro" id="IPR027417">
    <property type="entry name" value="P-loop_NTPase"/>
</dbReference>
<dbReference type="Gene3D" id="3.40.50.300">
    <property type="entry name" value="P-loop containing nucleotide triphosphate hydrolases"/>
    <property type="match status" value="1"/>
</dbReference>
<feature type="domain" description="SF4 helicase" evidence="1">
    <location>
        <begin position="47"/>
        <end position="309"/>
    </location>
</feature>
<keyword evidence="3" id="KW-1185">Reference proteome</keyword>
<evidence type="ECO:0000313" key="2">
    <source>
        <dbReference type="EMBL" id="GAA2346732.1"/>
    </source>
</evidence>
<dbReference type="InterPro" id="IPR007694">
    <property type="entry name" value="DNA_helicase_DnaB-like_C"/>
</dbReference>
<dbReference type="RefSeq" id="WP_344613323.1">
    <property type="nucleotide sequence ID" value="NZ_BAAARV010000025.1"/>
</dbReference>